<dbReference type="EMBL" id="LSRX01000576">
    <property type="protein sequence ID" value="OLP93566.1"/>
    <property type="molecule type" value="Genomic_DNA"/>
</dbReference>
<keyword evidence="2 6" id="KW-0812">Transmembrane</keyword>
<feature type="transmembrane region" description="Helical" evidence="6">
    <location>
        <begin position="2027"/>
        <end position="2051"/>
    </location>
</feature>
<dbReference type="Proteomes" id="UP000186817">
    <property type="component" value="Unassembled WGS sequence"/>
</dbReference>
<comment type="caution">
    <text evidence="8">The sequence shown here is derived from an EMBL/GenBank/DDBJ whole genome shotgun (WGS) entry which is preliminary data.</text>
</comment>
<sequence length="2299" mass="249413">MATAPTREVHLAVQRVLRPRKFRKAMASPLPRLEKSDGTVCRDAYEVTETWREHFRVLEGGVRSSAHDLVSRCRSAPCELEDQVAITADQLPSWFALEAALRHSAPRKSVGPDLLPPSICRYFSPQLTELFWPLLLKTVCRAREPAGLKGGVLFHIDKGKPGLIMNHWSAHALPLQLGGRPGLSSTFGHLASRSVLSFARRNQLSAGLIFVDLASAYYAVIRETILGKGLADRPISEIASELGMDDTDLQHLRHLIEQEPIMHQQGASHFLTTLAREMHRHTWFVLSDDTELIATQRGTRPGGTLADVLFNILFGRVLVRRQSSTLAGVFPRVPWDGVRTPFPGDLSKAPTTLVTDIVYADDLCTPVVCESASDLRCTISAVTADTFDVLTPHALRPNLGPTKTSALVSPIGSMSRKVRHHLFVSLKGKVPIWPDGKGLLWMDLVWALLAWNPEFQQGLRSSGEWFYEAMHATCKLGRIHEDWFSWSTFLKCHPGHWKGLLKRAEAWDIEIHRLQGIFESAARTLWSPSTPSVSLPIEGMRHACLICGLAFASRQQWGAHAQRVHGYRNAASRLVVGRQCQACGTVYATGSRLKTHLLASARCRAFLELSDPASLPAPLPESKEPILQAPSVRAASAHALPPAGEELCLALAEDLARLQAASDQDIYDVVASHLAPLPVLRRTLEVWACGLPAGPLADSAADVLLVLTPGLLCSAVCGKSADPVEVSPFVPQLKPLVFRPRSSPSEVLWHGHLDSEWLARWHLSSLPARHVDFKELQVHETSCAGLCFALPPPPCQDACLLSPGSKPLRDLRALIAWIAELLDLLRILLRSAQAGIPVLFRVNVGAAQLSPLSSCPVECIDGYSFTGSVTCTMGSYVVDALGCVRDSVATMPTTVLGADLTVVSAATNNSDDQSIAVVSMTSSLVLDPTVSPEDLGSHVAVDLLATNRSSPLNATLAVWNAALSSELLPIQAIKAAVSAGLAVGAPVAAFSALAELALSSLSVKEIITGITQGVLMSVNDTARLTGILSAALDGVSSTALMQSMSDPVGSRRLATDTPASRMGDTVAEMASSIGGQLPTQVTAHCGESLALRSGFPKGHPVFMRCGGSFLSFVSLAYPRLGIIASETSARKGLLCSKDITTACDMSEQMPEISVELSRIHDGALLAGQSLLFADTAVAYAQMRWLGLPLSQLSTARQGLASIIRQAAESAYAAGTSIASRSGSLLDLARQMGTTFANVHPDRGAAAAHSLGLEFGLSPVEALQLAAATAFHLHVGRCADTAFRCLPWRLIAIRDAGRSMANLLRWRSGPHTLEAGHMALLAAAAAESSLSLEADLEAKLAAAAGAMSVFGLTEQDMSLHAPTLAAADVPMDVARSAWMLGMSEKADRVVQILQGTTEVGAALAIRLGEDLMSEVSPWEGRLAVEWAMRTAGNSERSSRSAAAMSAALLAGGTSGKGRLSTRLRATAGDLLGALNNANMAGAPDSRVALGLTQMQMLSIAIMRLQIMMVVITRTADTGNFDGSTLRRQAMEEREMKGCDLPARSPPHASPAFLRMLPDREPTGASVGDGDANTTSFVSLRGNRGADIKKIHNLQLEMNTALEQVRLDMINVKRPLLHELQKLSNRLQAEPGFFKPSVGGWSESPTSAHSKDSLDASPCRMLGCTQLALTKLHVPSSPTKVLLPEAEDEAPKAIEVQIAAVAKRSATSEMPRRTREGLEVAPDLGLSAIDISFSIPAESLKPTGRAQRQSIEFEASRSHLLTLQCHVPGGSDAYHAVGQVTATGELGKPGCNKESETPWTLVCKPGTLTPSLHPYSVPSDVVQAPSHPSVRSLKRVLLFGKGGEGPLLRPIFHTTWTARATLEALFLSIVPSLTIVVNAAGASARIVIGLQSDIQPDFIVWDILEWPVLKLCFLGFGVYFCGQARQRRLCIVCGFSSFLFAGGLFLGFFDHWTMLVHVHQKDYKWNLFDSFCLLISYVDLSIYYTILMAQSSENQSNLNSLMLIKMFRLGRLVRLIRLVRHRMFYELKVMIYGLWAGIRVLGEVLVYTFGVILRNIMGDSFPELETVPAAMFTLCQAEFRCFTEDCAAYDGTPLPERVRTLARDQSITIPKRVTGSQQARRNRELAETADRVRVTIKEHVARFLGKDMQKRMTFIHGDLNTRRDLLDEQLNQQEVVIRRESFQRWLQDPEFTEARLGCRTGGSEKEWAWARDHMLTLLEEAYIDVSNKGHLFDIMDASRPADMGGNLSLDELVDGLMALRGTAVNKGDIINMSLKIRLLTRHVERLLTIQEKLAPGEFLEG</sequence>
<dbReference type="PROSITE" id="PS00028">
    <property type="entry name" value="ZINC_FINGER_C2H2_1"/>
    <property type="match status" value="1"/>
</dbReference>
<keyword evidence="3 6" id="KW-1133">Transmembrane helix</keyword>
<dbReference type="Gene3D" id="1.20.120.350">
    <property type="entry name" value="Voltage-gated potassium channels. Chain C"/>
    <property type="match status" value="1"/>
</dbReference>
<reference evidence="8 9" key="1">
    <citation type="submission" date="2016-02" db="EMBL/GenBank/DDBJ databases">
        <title>Genome analysis of coral dinoflagellate symbionts highlights evolutionary adaptations to a symbiotic lifestyle.</title>
        <authorList>
            <person name="Aranda M."/>
            <person name="Li Y."/>
            <person name="Liew Y.J."/>
            <person name="Baumgarten S."/>
            <person name="Simakov O."/>
            <person name="Wilson M."/>
            <person name="Piel J."/>
            <person name="Ashoor H."/>
            <person name="Bougouffa S."/>
            <person name="Bajic V.B."/>
            <person name="Ryu T."/>
            <person name="Ravasi T."/>
            <person name="Bayer T."/>
            <person name="Micklem G."/>
            <person name="Kim H."/>
            <person name="Bhak J."/>
            <person name="Lajeunesse T.C."/>
            <person name="Voolstra C.R."/>
        </authorList>
    </citation>
    <scope>NUCLEOTIDE SEQUENCE [LARGE SCALE GENOMIC DNA]</scope>
    <source>
        <strain evidence="8 9">CCMP2467</strain>
    </source>
</reference>
<feature type="transmembrane region" description="Helical" evidence="6">
    <location>
        <begin position="1896"/>
        <end position="1920"/>
    </location>
</feature>
<keyword evidence="4 6" id="KW-0472">Membrane</keyword>
<feature type="region of interest" description="Disordered" evidence="5">
    <location>
        <begin position="1537"/>
        <end position="1572"/>
    </location>
</feature>
<evidence type="ECO:0000256" key="3">
    <source>
        <dbReference type="ARBA" id="ARBA00022989"/>
    </source>
</evidence>
<accession>A0A1Q9DEC4</accession>
<gene>
    <name evidence="8" type="ORF">AK812_SmicGene24515</name>
</gene>
<dbReference type="InterPro" id="IPR013087">
    <property type="entry name" value="Znf_C2H2_type"/>
</dbReference>
<evidence type="ECO:0000259" key="7">
    <source>
        <dbReference type="PROSITE" id="PS00028"/>
    </source>
</evidence>
<dbReference type="InterPro" id="IPR027359">
    <property type="entry name" value="Volt_channel_dom_sf"/>
</dbReference>
<protein>
    <recommendedName>
        <fullName evidence="7">C2H2-type domain-containing protein</fullName>
    </recommendedName>
</protein>
<dbReference type="GO" id="GO:0016020">
    <property type="term" value="C:membrane"/>
    <property type="evidence" value="ECO:0007669"/>
    <property type="project" value="UniProtKB-SubCell"/>
</dbReference>
<evidence type="ECO:0000256" key="2">
    <source>
        <dbReference type="ARBA" id="ARBA00022692"/>
    </source>
</evidence>
<feature type="transmembrane region" description="Helical" evidence="6">
    <location>
        <begin position="1966"/>
        <end position="1984"/>
    </location>
</feature>
<evidence type="ECO:0000256" key="6">
    <source>
        <dbReference type="SAM" id="Phobius"/>
    </source>
</evidence>
<evidence type="ECO:0000313" key="8">
    <source>
        <dbReference type="EMBL" id="OLP93566.1"/>
    </source>
</evidence>
<name>A0A1Q9DEC4_SYMMI</name>
<feature type="domain" description="C2H2-type" evidence="7">
    <location>
        <begin position="544"/>
        <end position="565"/>
    </location>
</feature>
<proteinExistence type="predicted"/>
<evidence type="ECO:0000256" key="1">
    <source>
        <dbReference type="ARBA" id="ARBA00004141"/>
    </source>
</evidence>
<keyword evidence="9" id="KW-1185">Reference proteome</keyword>
<evidence type="ECO:0000256" key="5">
    <source>
        <dbReference type="SAM" id="MobiDB-lite"/>
    </source>
</evidence>
<organism evidence="8 9">
    <name type="scientific">Symbiodinium microadriaticum</name>
    <name type="common">Dinoflagellate</name>
    <name type="synonym">Zooxanthella microadriatica</name>
    <dbReference type="NCBI Taxonomy" id="2951"/>
    <lineage>
        <taxon>Eukaryota</taxon>
        <taxon>Sar</taxon>
        <taxon>Alveolata</taxon>
        <taxon>Dinophyceae</taxon>
        <taxon>Suessiales</taxon>
        <taxon>Symbiodiniaceae</taxon>
        <taxon>Symbiodinium</taxon>
    </lineage>
</organism>
<feature type="transmembrane region" description="Helical" evidence="6">
    <location>
        <begin position="1927"/>
        <end position="1946"/>
    </location>
</feature>
<evidence type="ECO:0000313" key="9">
    <source>
        <dbReference type="Proteomes" id="UP000186817"/>
    </source>
</evidence>
<evidence type="ECO:0000256" key="4">
    <source>
        <dbReference type="ARBA" id="ARBA00023136"/>
    </source>
</evidence>
<comment type="subcellular location">
    <subcellularLocation>
        <location evidence="1">Membrane</location>
        <topology evidence="1">Multi-pass membrane protein</topology>
    </subcellularLocation>
</comment>
<dbReference type="OrthoDB" id="425825at2759"/>